<dbReference type="InterPro" id="IPR019861">
    <property type="entry name" value="PorP/SprF_Bacteroidetes"/>
</dbReference>
<dbReference type="RefSeq" id="WP_377509792.1">
    <property type="nucleotide sequence ID" value="NZ_JBHULU010000021.1"/>
</dbReference>
<comment type="caution">
    <text evidence="1">The sequence shown here is derived from an EMBL/GenBank/DDBJ whole genome shotgun (WGS) entry which is preliminary data.</text>
</comment>
<name>A0ABW5IQE5_9BACT</name>
<accession>A0ABW5IQE5</accession>
<organism evidence="1 2">
    <name type="scientific">Pontibacter locisalis</name>
    <dbReference type="NCBI Taxonomy" id="1719035"/>
    <lineage>
        <taxon>Bacteria</taxon>
        <taxon>Pseudomonadati</taxon>
        <taxon>Bacteroidota</taxon>
        <taxon>Cytophagia</taxon>
        <taxon>Cytophagales</taxon>
        <taxon>Hymenobacteraceae</taxon>
        <taxon>Pontibacter</taxon>
    </lineage>
</organism>
<dbReference type="Proteomes" id="UP001597544">
    <property type="component" value="Unassembled WGS sequence"/>
</dbReference>
<sequence length="330" mass="37756">MKRIILLLLLVLLFWDTNAQSRIEFANFTQFQQNYNPSLTGYNGSVLKTLYRNQWMGFEDAPKTIFASAELDLSRLTKRDGFRVDNREQREYESFINAKHALGLSVLHDKFGPTSQTELNFSYGAGIKLSDQVNLRWGTALTFSSNRLDGNSLTVDQENDPKYKDVLGRNNGISKIDLNIGLALTSSKFYLGYSVQDITEGKFIISGDDFLKDMYVRRHIIQGGYRTGVSEQLGVVVNSIYQFDERHEDLLEGQVKVVYNNTLWIGTGYRNDLAYYIGAGFRLNQLSIAYAYETPVQEAQAIRKATNEISISYNLFSSKKQRQDKQVMIW</sequence>
<evidence type="ECO:0000313" key="1">
    <source>
        <dbReference type="EMBL" id="MFD2515316.1"/>
    </source>
</evidence>
<protein>
    <submittedName>
        <fullName evidence="1">Type IX secretion system membrane protein PorP/SprF</fullName>
    </submittedName>
</protein>
<dbReference type="Pfam" id="PF11751">
    <property type="entry name" value="PorP_SprF"/>
    <property type="match status" value="1"/>
</dbReference>
<keyword evidence="2" id="KW-1185">Reference proteome</keyword>
<dbReference type="EMBL" id="JBHULU010000021">
    <property type="protein sequence ID" value="MFD2515316.1"/>
    <property type="molecule type" value="Genomic_DNA"/>
</dbReference>
<dbReference type="NCBIfam" id="TIGR03519">
    <property type="entry name" value="T9SS_PorP_fam"/>
    <property type="match status" value="1"/>
</dbReference>
<evidence type="ECO:0000313" key="2">
    <source>
        <dbReference type="Proteomes" id="UP001597544"/>
    </source>
</evidence>
<reference evidence="2" key="1">
    <citation type="journal article" date="2019" name="Int. J. Syst. Evol. Microbiol.">
        <title>The Global Catalogue of Microorganisms (GCM) 10K type strain sequencing project: providing services to taxonomists for standard genome sequencing and annotation.</title>
        <authorList>
            <consortium name="The Broad Institute Genomics Platform"/>
            <consortium name="The Broad Institute Genome Sequencing Center for Infectious Disease"/>
            <person name="Wu L."/>
            <person name="Ma J."/>
        </authorList>
    </citation>
    <scope>NUCLEOTIDE SEQUENCE [LARGE SCALE GENOMIC DNA]</scope>
    <source>
        <strain evidence="2">KCTC 42498</strain>
    </source>
</reference>
<gene>
    <name evidence="1" type="ORF">ACFSRY_15695</name>
</gene>
<proteinExistence type="predicted"/>